<dbReference type="GO" id="GO:0003700">
    <property type="term" value="F:DNA-binding transcription factor activity"/>
    <property type="evidence" value="ECO:0007669"/>
    <property type="project" value="TreeGrafter"/>
</dbReference>
<dbReference type="PROSITE" id="PS50943">
    <property type="entry name" value="HTH_CROC1"/>
    <property type="match status" value="1"/>
</dbReference>
<dbReference type="InterPro" id="IPR010982">
    <property type="entry name" value="Lambda_DNA-bd_dom_sf"/>
</dbReference>
<dbReference type="InterPro" id="IPR001387">
    <property type="entry name" value="Cro/C1-type_HTH"/>
</dbReference>
<dbReference type="GO" id="GO:0003677">
    <property type="term" value="F:DNA binding"/>
    <property type="evidence" value="ECO:0007669"/>
    <property type="project" value="UniProtKB-KW"/>
</dbReference>
<gene>
    <name evidence="3" type="ORF">KEG57_02825</name>
</gene>
<protein>
    <submittedName>
        <fullName evidence="3">Helix-turn-helix transcriptional regulator</fullName>
    </submittedName>
</protein>
<dbReference type="AlphaFoldDB" id="A0A9X4APL2"/>
<dbReference type="PANTHER" id="PTHR46797">
    <property type="entry name" value="HTH-TYPE TRANSCRIPTIONAL REGULATOR"/>
    <property type="match status" value="1"/>
</dbReference>
<evidence type="ECO:0000313" key="4">
    <source>
        <dbReference type="Proteomes" id="UP001151081"/>
    </source>
</evidence>
<dbReference type="EMBL" id="JAGTJJ010000001">
    <property type="protein sequence ID" value="MDC3979416.1"/>
    <property type="molecule type" value="Genomic_DNA"/>
</dbReference>
<dbReference type="InterPro" id="IPR050807">
    <property type="entry name" value="TransReg_Diox_bact_type"/>
</dbReference>
<sequence length="106" mass="11902">MPRRSTPEPYAAKIGARLRELRVERGVSLGQVADASQLSKGHLSSIEHGLAAITVPTIFRIAQALELPPLYLFTFPDEDERARVAELVRKMPTREVAKVRRELAKR</sequence>
<dbReference type="PANTHER" id="PTHR46797:SF1">
    <property type="entry name" value="METHYLPHOSPHONATE SYNTHASE"/>
    <property type="match status" value="1"/>
</dbReference>
<reference evidence="3 4" key="1">
    <citation type="submission" date="2021-04" db="EMBL/GenBank/DDBJ databases">
        <title>Genome analysis of Polyangium sp.</title>
        <authorList>
            <person name="Li Y."/>
            <person name="Wang J."/>
        </authorList>
    </citation>
    <scope>NUCLEOTIDE SEQUENCE [LARGE SCALE GENOMIC DNA]</scope>
    <source>
        <strain evidence="3 4">SDU14</strain>
    </source>
</reference>
<comment type="caution">
    <text evidence="3">The sequence shown here is derived from an EMBL/GenBank/DDBJ whole genome shotgun (WGS) entry which is preliminary data.</text>
</comment>
<dbReference type="SMART" id="SM00530">
    <property type="entry name" value="HTH_XRE"/>
    <property type="match status" value="1"/>
</dbReference>
<dbReference type="Gene3D" id="1.10.260.40">
    <property type="entry name" value="lambda repressor-like DNA-binding domains"/>
    <property type="match status" value="1"/>
</dbReference>
<dbReference type="Proteomes" id="UP001151081">
    <property type="component" value="Unassembled WGS sequence"/>
</dbReference>
<dbReference type="Pfam" id="PF01381">
    <property type="entry name" value="HTH_3"/>
    <property type="match status" value="1"/>
</dbReference>
<dbReference type="RefSeq" id="WP_272418166.1">
    <property type="nucleotide sequence ID" value="NZ_JAGTJJ010000001.1"/>
</dbReference>
<evidence type="ECO:0000313" key="3">
    <source>
        <dbReference type="EMBL" id="MDC3979416.1"/>
    </source>
</evidence>
<organism evidence="3 4">
    <name type="scientific">Polyangium jinanense</name>
    <dbReference type="NCBI Taxonomy" id="2829994"/>
    <lineage>
        <taxon>Bacteria</taxon>
        <taxon>Pseudomonadati</taxon>
        <taxon>Myxococcota</taxon>
        <taxon>Polyangia</taxon>
        <taxon>Polyangiales</taxon>
        <taxon>Polyangiaceae</taxon>
        <taxon>Polyangium</taxon>
    </lineage>
</organism>
<name>A0A9X4APL2_9BACT</name>
<evidence type="ECO:0000256" key="1">
    <source>
        <dbReference type="ARBA" id="ARBA00023125"/>
    </source>
</evidence>
<feature type="domain" description="HTH cro/C1-type" evidence="2">
    <location>
        <begin position="18"/>
        <end position="72"/>
    </location>
</feature>
<dbReference type="SUPFAM" id="SSF47413">
    <property type="entry name" value="lambda repressor-like DNA-binding domains"/>
    <property type="match status" value="1"/>
</dbReference>
<keyword evidence="1" id="KW-0238">DNA-binding</keyword>
<dbReference type="CDD" id="cd00093">
    <property type="entry name" value="HTH_XRE"/>
    <property type="match status" value="1"/>
</dbReference>
<keyword evidence="4" id="KW-1185">Reference proteome</keyword>
<dbReference type="GO" id="GO:0005829">
    <property type="term" value="C:cytosol"/>
    <property type="evidence" value="ECO:0007669"/>
    <property type="project" value="TreeGrafter"/>
</dbReference>
<evidence type="ECO:0000259" key="2">
    <source>
        <dbReference type="PROSITE" id="PS50943"/>
    </source>
</evidence>
<proteinExistence type="predicted"/>
<accession>A0A9X4APL2</accession>